<dbReference type="InterPro" id="IPR002659">
    <property type="entry name" value="Glyco_trans_31"/>
</dbReference>
<dbReference type="EC" id="2.4.1.-" evidence="10"/>
<dbReference type="Pfam" id="PF01762">
    <property type="entry name" value="Galactosyl_T"/>
    <property type="match status" value="1"/>
</dbReference>
<evidence type="ECO:0000256" key="2">
    <source>
        <dbReference type="ARBA" id="ARBA00008661"/>
    </source>
</evidence>
<dbReference type="Gene3D" id="3.90.550.50">
    <property type="match status" value="1"/>
</dbReference>
<evidence type="ECO:0000256" key="8">
    <source>
        <dbReference type="ARBA" id="ARBA00023034"/>
    </source>
</evidence>
<sequence length="390" mass="45239">MLDSQLVLVQNVQLNLDFQAITPNLPIRKFEYRDFPNMDRLNHLPVYQQNNMQQFLGNGQNYFLGNNAVHNGPLLKTARKETCNRCFQPDFPFISEGKICNNTLNVLILVFTKPGNTERRKALRETWLKDIKNKSAQYIFVIGTDANTTSSSLAFVENSVYNDMLIIGFQDSYANLTYKTIMSFKWTQMRCKSAKYILKVDDDMWLNFDVLLRILKTGAIRFSLGGKCNYGQYPFRDPKNKYYVSYSDYPMSIYPPFCSGTAYVADSDVIKQILTISPNIPFFRLEDIYIALCLRKLRYEITNIPGFHSTKIYPLACLYKSPMVITSHGVSASELRNIYQASCDKDGSMYVPKNPQQLPERMILEQRWPKGKLARKSFKYEQQLLKHNLF</sequence>
<evidence type="ECO:0000256" key="3">
    <source>
        <dbReference type="ARBA" id="ARBA00022676"/>
    </source>
</evidence>
<dbReference type="InterPro" id="IPR029044">
    <property type="entry name" value="Nucleotide-diphossugar_trans"/>
</dbReference>
<accession>A0ABQ9EY88</accession>
<evidence type="ECO:0000256" key="9">
    <source>
        <dbReference type="ARBA" id="ARBA00023136"/>
    </source>
</evidence>
<gene>
    <name evidence="11" type="ORF">KUTeg_013229</name>
</gene>
<keyword evidence="8 10" id="KW-0333">Golgi apparatus</keyword>
<evidence type="ECO:0000256" key="5">
    <source>
        <dbReference type="ARBA" id="ARBA00022692"/>
    </source>
</evidence>
<name>A0ABQ9EY88_TEGGR</name>
<protein>
    <recommendedName>
        <fullName evidence="10">Hexosyltransferase</fullName>
        <ecNumber evidence="10">2.4.1.-</ecNumber>
    </recommendedName>
</protein>
<reference evidence="11 12" key="1">
    <citation type="submission" date="2022-12" db="EMBL/GenBank/DDBJ databases">
        <title>Chromosome-level genome of Tegillarca granosa.</title>
        <authorList>
            <person name="Kim J."/>
        </authorList>
    </citation>
    <scope>NUCLEOTIDE SEQUENCE [LARGE SCALE GENOMIC DNA]</scope>
    <source>
        <strain evidence="11">Teg-2019</strain>
        <tissue evidence="11">Adductor muscle</tissue>
    </source>
</reference>
<keyword evidence="9" id="KW-0472">Membrane</keyword>
<dbReference type="PANTHER" id="PTHR11214">
    <property type="entry name" value="BETA-1,3-N-ACETYLGLUCOSAMINYLTRANSFERASE"/>
    <property type="match status" value="1"/>
</dbReference>
<evidence type="ECO:0000256" key="7">
    <source>
        <dbReference type="ARBA" id="ARBA00022989"/>
    </source>
</evidence>
<evidence type="ECO:0000256" key="1">
    <source>
        <dbReference type="ARBA" id="ARBA00004323"/>
    </source>
</evidence>
<proteinExistence type="inferred from homology"/>
<keyword evidence="4" id="KW-0808">Transferase</keyword>
<organism evidence="11 12">
    <name type="scientific">Tegillarca granosa</name>
    <name type="common">Malaysian cockle</name>
    <name type="synonym">Anadara granosa</name>
    <dbReference type="NCBI Taxonomy" id="220873"/>
    <lineage>
        <taxon>Eukaryota</taxon>
        <taxon>Metazoa</taxon>
        <taxon>Spiralia</taxon>
        <taxon>Lophotrochozoa</taxon>
        <taxon>Mollusca</taxon>
        <taxon>Bivalvia</taxon>
        <taxon>Autobranchia</taxon>
        <taxon>Pteriomorphia</taxon>
        <taxon>Arcoida</taxon>
        <taxon>Arcoidea</taxon>
        <taxon>Arcidae</taxon>
        <taxon>Tegillarca</taxon>
    </lineage>
</organism>
<comment type="similarity">
    <text evidence="2 10">Belongs to the glycosyltransferase 31 family.</text>
</comment>
<comment type="subcellular location">
    <subcellularLocation>
        <location evidence="1 10">Golgi apparatus membrane</location>
        <topology evidence="1 10">Single-pass type II membrane protein</topology>
    </subcellularLocation>
</comment>
<evidence type="ECO:0000256" key="4">
    <source>
        <dbReference type="ARBA" id="ARBA00022679"/>
    </source>
</evidence>
<evidence type="ECO:0000256" key="6">
    <source>
        <dbReference type="ARBA" id="ARBA00022968"/>
    </source>
</evidence>
<evidence type="ECO:0000256" key="10">
    <source>
        <dbReference type="RuleBase" id="RU363063"/>
    </source>
</evidence>
<comment type="caution">
    <text evidence="11">The sequence shown here is derived from an EMBL/GenBank/DDBJ whole genome shotgun (WGS) entry which is preliminary data.</text>
</comment>
<keyword evidence="7" id="KW-1133">Transmembrane helix</keyword>
<dbReference type="SUPFAM" id="SSF53448">
    <property type="entry name" value="Nucleotide-diphospho-sugar transferases"/>
    <property type="match status" value="1"/>
</dbReference>
<evidence type="ECO:0000313" key="11">
    <source>
        <dbReference type="EMBL" id="KAJ8308355.1"/>
    </source>
</evidence>
<dbReference type="EMBL" id="JARBDR010000657">
    <property type="protein sequence ID" value="KAJ8308355.1"/>
    <property type="molecule type" value="Genomic_DNA"/>
</dbReference>
<keyword evidence="12" id="KW-1185">Reference proteome</keyword>
<dbReference type="Proteomes" id="UP001217089">
    <property type="component" value="Unassembled WGS sequence"/>
</dbReference>
<keyword evidence="6" id="KW-0735">Signal-anchor</keyword>
<dbReference type="PANTHER" id="PTHR11214:SF314">
    <property type="entry name" value="HEXOSYLTRANSFERASE"/>
    <property type="match status" value="1"/>
</dbReference>
<keyword evidence="5" id="KW-0812">Transmembrane</keyword>
<evidence type="ECO:0000313" key="12">
    <source>
        <dbReference type="Proteomes" id="UP001217089"/>
    </source>
</evidence>
<keyword evidence="3 10" id="KW-0328">Glycosyltransferase</keyword>